<dbReference type="Gene3D" id="2.170.130.10">
    <property type="entry name" value="TonB-dependent receptor, plug domain"/>
    <property type="match status" value="1"/>
</dbReference>
<evidence type="ECO:0000313" key="9">
    <source>
        <dbReference type="EMBL" id="HCV81400.1"/>
    </source>
</evidence>
<evidence type="ECO:0000256" key="5">
    <source>
        <dbReference type="ARBA" id="ARBA00023136"/>
    </source>
</evidence>
<dbReference type="AlphaFoldDB" id="A0A3D5J249"/>
<dbReference type="RefSeq" id="WP_041578991.1">
    <property type="nucleotide sequence ID" value="NZ_CALFQJ010000166.1"/>
</dbReference>
<dbReference type="SUPFAM" id="SSF49464">
    <property type="entry name" value="Carboxypeptidase regulatory domain-like"/>
    <property type="match status" value="1"/>
</dbReference>
<dbReference type="Proteomes" id="UP000264330">
    <property type="component" value="Unassembled WGS sequence"/>
</dbReference>
<dbReference type="Gene3D" id="2.60.40.1120">
    <property type="entry name" value="Carboxypeptidase-like, regulatory domain"/>
    <property type="match status" value="1"/>
</dbReference>
<dbReference type="InterPro" id="IPR012910">
    <property type="entry name" value="Plug_dom"/>
</dbReference>
<protein>
    <submittedName>
        <fullName evidence="9">SusC/RagA family TonB-linked outer membrane protein</fullName>
    </submittedName>
</protein>
<dbReference type="InterPro" id="IPR037066">
    <property type="entry name" value="Plug_dom_sf"/>
</dbReference>
<dbReference type="NCBIfam" id="TIGR04057">
    <property type="entry name" value="SusC_RagA_signa"/>
    <property type="match status" value="1"/>
</dbReference>
<dbReference type="SUPFAM" id="SSF56935">
    <property type="entry name" value="Porins"/>
    <property type="match status" value="1"/>
</dbReference>
<accession>A0A3D5J249</accession>
<evidence type="ECO:0000259" key="8">
    <source>
        <dbReference type="Pfam" id="PF07715"/>
    </source>
</evidence>
<dbReference type="Pfam" id="PF07715">
    <property type="entry name" value="Plug"/>
    <property type="match status" value="1"/>
</dbReference>
<dbReference type="Gene3D" id="2.40.170.20">
    <property type="entry name" value="TonB-dependent receptor, beta-barrel domain"/>
    <property type="match status" value="1"/>
</dbReference>
<feature type="domain" description="TonB-dependent receptor plug" evidence="8">
    <location>
        <begin position="137"/>
        <end position="264"/>
    </location>
</feature>
<keyword evidence="6 7" id="KW-0998">Cell outer membrane</keyword>
<evidence type="ECO:0000256" key="3">
    <source>
        <dbReference type="ARBA" id="ARBA00022452"/>
    </source>
</evidence>
<gene>
    <name evidence="9" type="ORF">DGQ38_10165</name>
</gene>
<name>A0A3D5J249_9FLAO</name>
<sequence length="1011" mass="113247">MKNNYKCCNIAVLIPLLCSFFFLGKMNASPFYYHFTYKPHLFVQQQITGIVKDQEGVPIPGVNVIVSGSSSGTITNLDGEYSITARIGDTLVYSYIGFKAFKVQVTETFSGDIILQATIDALEEVVINAGYYNTTRRERTGNISRVTAEDLELQPVVSPLQALQGRMAGVEVSPSTGVAGAAPSFQIRGRNSLRNARGNNGNLPLYIIDGVPVNSSEIQSIGGMLTASGADPLSTLNTANIESIEVLKDADATAIYGSRGANGVVLITTKQGSYSQEKLKIEGQVYSGFSQVPKFVDLMNTRQYIAMREEAFANDNVTPTESKAYDLLLWDQDRYTNWQKEFMGNNAEITNANLNFSGGNQQTSFRIGGTFHDEGSVFPGDLDYQKLGANLAFNHRSKDQRLSLFLQANYGIEKRNLFDNTSFVSQALNLPPNAPEIYDEEGNLNWENSTWNNPLATLYRTNDARTNSLLTNFGFSYLIVKGLTLKANFGYSTLNAEEVTKNPVRSYDPEIQYRIVPTSRHQLTNRDSWVTEPQLHYEFSLEKHNFNIITGLTFQERTDKVLSMRGEGFSNENLLGNLAAADDVKVTTDREIIYKYAAVFGRIGYNWNNKYFINLTGRRDGSSRFGPDKRFANFGAIGAAWIFTEEQWIADHIPLLSFGKLRGSYGTTGSDQIPDYGYLDTYEPTRGPNGLYPTQLTNRDYSWEINKKLEIGTELSFVNGIYNLGVSYYRNRSTNQLVGYPLPSITGFTSVQANLPAVVQNTGWEFEMDISPVTSKNFKWQLAANLTIPKNELLQFDNIDQTSYNQRFVVGQPLSIQRFYNYVGIDQETGLYQVEDVNGDGSYSFADQSVIVDFGRKFYGGINNTISFKNLSLQFLWEFINQKGYTSLAYVTTQPGEMGNKPVDHTNAWRQPGDQTNIQKNSQGINALLSDYYAKQSDLVVGDNSFWRLKTLSLSYKLPQGFINSLKMNQARIFIHGQNLWTFTDFEGLDPQTGNSLPQLRSLTAGLQFNF</sequence>
<dbReference type="NCBIfam" id="TIGR04056">
    <property type="entry name" value="OMP_RagA_SusC"/>
    <property type="match status" value="1"/>
</dbReference>
<dbReference type="EMBL" id="DPMF01000242">
    <property type="protein sequence ID" value="HCV81400.1"/>
    <property type="molecule type" value="Genomic_DNA"/>
</dbReference>
<dbReference type="InterPro" id="IPR039426">
    <property type="entry name" value="TonB-dep_rcpt-like"/>
</dbReference>
<dbReference type="InterPro" id="IPR036942">
    <property type="entry name" value="Beta-barrel_TonB_sf"/>
</dbReference>
<dbReference type="InterPro" id="IPR023997">
    <property type="entry name" value="TonB-dep_OMP_SusC/RagA_CS"/>
</dbReference>
<keyword evidence="3 7" id="KW-1134">Transmembrane beta strand</keyword>
<reference evidence="9 10" key="1">
    <citation type="journal article" date="2018" name="Nat. Biotechnol.">
        <title>A standardized bacterial taxonomy based on genome phylogeny substantially revises the tree of life.</title>
        <authorList>
            <person name="Parks D.H."/>
            <person name="Chuvochina M."/>
            <person name="Waite D.W."/>
            <person name="Rinke C."/>
            <person name="Skarshewski A."/>
            <person name="Chaumeil P.A."/>
            <person name="Hugenholtz P."/>
        </authorList>
    </citation>
    <scope>NUCLEOTIDE SEQUENCE [LARGE SCALE GENOMIC DNA]</scope>
    <source>
        <strain evidence="9">UBA9359</strain>
    </source>
</reference>
<comment type="caution">
    <text evidence="9">The sequence shown here is derived from an EMBL/GenBank/DDBJ whole genome shotgun (WGS) entry which is preliminary data.</text>
</comment>
<comment type="subcellular location">
    <subcellularLocation>
        <location evidence="1 7">Cell outer membrane</location>
        <topology evidence="1 7">Multi-pass membrane protein</topology>
    </subcellularLocation>
</comment>
<dbReference type="PROSITE" id="PS52016">
    <property type="entry name" value="TONB_DEPENDENT_REC_3"/>
    <property type="match status" value="1"/>
</dbReference>
<keyword evidence="5 7" id="KW-0472">Membrane</keyword>
<evidence type="ECO:0000256" key="1">
    <source>
        <dbReference type="ARBA" id="ARBA00004571"/>
    </source>
</evidence>
<dbReference type="InterPro" id="IPR023996">
    <property type="entry name" value="TonB-dep_OMP_SusC/RagA"/>
</dbReference>
<evidence type="ECO:0000256" key="2">
    <source>
        <dbReference type="ARBA" id="ARBA00022448"/>
    </source>
</evidence>
<keyword evidence="2 7" id="KW-0813">Transport</keyword>
<dbReference type="InterPro" id="IPR008969">
    <property type="entry name" value="CarboxyPept-like_regulatory"/>
</dbReference>
<comment type="similarity">
    <text evidence="7">Belongs to the TonB-dependent receptor family.</text>
</comment>
<evidence type="ECO:0000256" key="4">
    <source>
        <dbReference type="ARBA" id="ARBA00022692"/>
    </source>
</evidence>
<evidence type="ECO:0000256" key="7">
    <source>
        <dbReference type="PROSITE-ProRule" id="PRU01360"/>
    </source>
</evidence>
<dbReference type="GO" id="GO:0009279">
    <property type="term" value="C:cell outer membrane"/>
    <property type="evidence" value="ECO:0007669"/>
    <property type="project" value="UniProtKB-SubCell"/>
</dbReference>
<evidence type="ECO:0000256" key="6">
    <source>
        <dbReference type="ARBA" id="ARBA00023237"/>
    </source>
</evidence>
<dbReference type="Pfam" id="PF13715">
    <property type="entry name" value="CarbopepD_reg_2"/>
    <property type="match status" value="1"/>
</dbReference>
<proteinExistence type="inferred from homology"/>
<evidence type="ECO:0000313" key="10">
    <source>
        <dbReference type="Proteomes" id="UP000264330"/>
    </source>
</evidence>
<keyword evidence="4 7" id="KW-0812">Transmembrane</keyword>
<organism evidence="9 10">
    <name type="scientific">Zunongwangia profunda</name>
    <dbReference type="NCBI Taxonomy" id="398743"/>
    <lineage>
        <taxon>Bacteria</taxon>
        <taxon>Pseudomonadati</taxon>
        <taxon>Bacteroidota</taxon>
        <taxon>Flavobacteriia</taxon>
        <taxon>Flavobacteriales</taxon>
        <taxon>Flavobacteriaceae</taxon>
        <taxon>Zunongwangia</taxon>
    </lineage>
</organism>